<dbReference type="EMBL" id="HBHQ01007315">
    <property type="protein sequence ID" value="CAD9813098.1"/>
    <property type="molecule type" value="Transcribed_RNA"/>
</dbReference>
<dbReference type="Pfam" id="PF10563">
    <property type="entry name" value="CA_like"/>
    <property type="match status" value="1"/>
</dbReference>
<evidence type="ECO:0000313" key="1">
    <source>
        <dbReference type="EMBL" id="CAD9813098.1"/>
    </source>
</evidence>
<protein>
    <submittedName>
        <fullName evidence="1">Uncharacterized protein</fullName>
    </submittedName>
</protein>
<gene>
    <name evidence="1" type="ORF">ASEP1449_LOCUS4923</name>
</gene>
<name>A0A7S2U9R3_9STRA</name>
<reference evidence="1" key="1">
    <citation type="submission" date="2021-01" db="EMBL/GenBank/DDBJ databases">
        <authorList>
            <person name="Corre E."/>
            <person name="Pelletier E."/>
            <person name="Niang G."/>
            <person name="Scheremetjew M."/>
            <person name="Finn R."/>
            <person name="Kale V."/>
            <person name="Holt S."/>
            <person name="Cochrane G."/>
            <person name="Meng A."/>
            <person name="Brown T."/>
            <person name="Cohen L."/>
        </authorList>
    </citation>
    <scope>NUCLEOTIDE SEQUENCE</scope>
    <source>
        <strain evidence="1">CCMP2084</strain>
    </source>
</reference>
<dbReference type="AlphaFoldDB" id="A0A7S2U9R3"/>
<dbReference type="InterPro" id="IPR018883">
    <property type="entry name" value="Delta_CA"/>
</dbReference>
<organism evidence="1">
    <name type="scientific">Attheya septentrionalis</name>
    <dbReference type="NCBI Taxonomy" id="420275"/>
    <lineage>
        <taxon>Eukaryota</taxon>
        <taxon>Sar</taxon>
        <taxon>Stramenopiles</taxon>
        <taxon>Ochrophyta</taxon>
        <taxon>Bacillariophyta</taxon>
        <taxon>Coscinodiscophyceae</taxon>
        <taxon>Chaetocerotophycidae</taxon>
        <taxon>Chaetocerotales</taxon>
        <taxon>Attheyaceae</taxon>
        <taxon>Attheya</taxon>
    </lineage>
</organism>
<accession>A0A7S2U9R3</accession>
<proteinExistence type="predicted"/>
<sequence>MDGRGHPCWDMKRTEGRGVSQRRTLLSAIGMMVFVGCMLRSYGIAGVHNSHAVSIDTPLRKDEFNINICKGTDPQLPPISCDSRDVSRQSGVNVTKGYNVRLATDTKPLAVPFSEVRGLCPVNVHWHIGAEHLSEGEYDRNGVGPPPPPPGISAGSRLSCHYYDMKNPIFTKEYNWKYCRNMQVGQTYEVHWPHSNMGACNTVNQYQTPFLDGVFCRVATHVGETIIGVQTQIFTIVNDEDYYYSDLFRGMIVDGDKMGTDITKYTGSTTGSNFNNEICSPYTGIHWQVDRKCHLISTSSFDQMCADMLSHNPNMSVDVKPGGSRVLAADFIAADNHQN</sequence>